<dbReference type="SMART" id="SM00175">
    <property type="entry name" value="RAB"/>
    <property type="match status" value="1"/>
</dbReference>
<dbReference type="SUPFAM" id="SSF52540">
    <property type="entry name" value="P-loop containing nucleoside triphosphate hydrolases"/>
    <property type="match status" value="1"/>
</dbReference>
<sequence>MKTKFGFFGTNIELQELKEQEILPSFKVIFVGDVCGKTSLLQTLTSGKYPTCVRASMGANFYHKLFEVNGNTVNLHIWDISGAARYGNLCRLYFKEADIAIIGFDLTQKVTFDGAVKWLEEINRHLDRNSLGKIILVGLRSDAVADQELDIKILNSFVKANHLFYMTASAKTGQNIEELFVQAVTLKMESLRLEEEALTLSS</sequence>
<reference evidence="2 3" key="1">
    <citation type="submission" date="2015-11" db="EMBL/GenBank/DDBJ databases">
        <title>Genomic analysis of 38 Legionella species identifies large and diverse effector repertoires.</title>
        <authorList>
            <person name="Burstein D."/>
            <person name="Amaro F."/>
            <person name="Zusman T."/>
            <person name="Lifshitz Z."/>
            <person name="Cohen O."/>
            <person name="Gilbert J.A."/>
            <person name="Pupko T."/>
            <person name="Shuman H.A."/>
            <person name="Segal G."/>
        </authorList>
    </citation>
    <scope>NUCLEOTIDE SEQUENCE [LARGE SCALE GENOMIC DNA]</scope>
    <source>
        <strain evidence="2 3">ORW</strain>
    </source>
</reference>
<evidence type="ECO:0000256" key="1">
    <source>
        <dbReference type="ARBA" id="ARBA00022741"/>
    </source>
</evidence>
<dbReference type="PRINTS" id="PR00449">
    <property type="entry name" value="RASTRNSFRMNG"/>
</dbReference>
<dbReference type="PANTHER" id="PTHR47978">
    <property type="match status" value="1"/>
</dbReference>
<name>A0A0W0SBR0_9GAMM</name>
<dbReference type="InterPro" id="IPR027417">
    <property type="entry name" value="P-loop_NTPase"/>
</dbReference>
<dbReference type="NCBIfam" id="TIGR00231">
    <property type="entry name" value="small_GTP"/>
    <property type="match status" value="1"/>
</dbReference>
<dbReference type="InterPro" id="IPR005225">
    <property type="entry name" value="Small_GTP-bd"/>
</dbReference>
<dbReference type="SMART" id="SM00173">
    <property type="entry name" value="RAS"/>
    <property type="match status" value="1"/>
</dbReference>
<dbReference type="GO" id="GO:0005525">
    <property type="term" value="F:GTP binding"/>
    <property type="evidence" value="ECO:0007669"/>
    <property type="project" value="InterPro"/>
</dbReference>
<dbReference type="OrthoDB" id="5651305at2"/>
<gene>
    <name evidence="2" type="ORF">Lche_3027</name>
</gene>
<dbReference type="GO" id="GO:0003924">
    <property type="term" value="F:GTPase activity"/>
    <property type="evidence" value="ECO:0007669"/>
    <property type="project" value="InterPro"/>
</dbReference>
<dbReference type="Pfam" id="PF00071">
    <property type="entry name" value="Ras"/>
    <property type="match status" value="1"/>
</dbReference>
<dbReference type="FunFam" id="3.40.50.300:FF:001447">
    <property type="entry name" value="Ras-related protein Rab-1B"/>
    <property type="match status" value="1"/>
</dbReference>
<keyword evidence="1" id="KW-0547">Nucleotide-binding</keyword>
<dbReference type="CDD" id="cd00154">
    <property type="entry name" value="Rab"/>
    <property type="match status" value="1"/>
</dbReference>
<dbReference type="EMBL" id="LNXW01000013">
    <property type="protein sequence ID" value="KTC81007.1"/>
    <property type="molecule type" value="Genomic_DNA"/>
</dbReference>
<dbReference type="InterPro" id="IPR001806">
    <property type="entry name" value="Small_GTPase"/>
</dbReference>
<evidence type="ECO:0000313" key="2">
    <source>
        <dbReference type="EMBL" id="KTC81007.1"/>
    </source>
</evidence>
<dbReference type="STRING" id="28084.Lche_3027"/>
<evidence type="ECO:0000313" key="3">
    <source>
        <dbReference type="Proteomes" id="UP000054921"/>
    </source>
</evidence>
<proteinExistence type="predicted"/>
<comment type="caution">
    <text evidence="2">The sequence shown here is derived from an EMBL/GenBank/DDBJ whole genome shotgun (WGS) entry which is preliminary data.</text>
</comment>
<accession>A0A0W0SBR0</accession>
<dbReference type="RefSeq" id="WP_058388184.1">
    <property type="nucleotide sequence ID" value="NZ_LNXW01000013.1"/>
</dbReference>
<dbReference type="Gene3D" id="3.40.50.300">
    <property type="entry name" value="P-loop containing nucleotide triphosphate hydrolases"/>
    <property type="match status" value="1"/>
</dbReference>
<dbReference type="SMART" id="SM00174">
    <property type="entry name" value="RHO"/>
    <property type="match status" value="1"/>
</dbReference>
<organism evidence="2 3">
    <name type="scientific">Legionella cherrii</name>
    <dbReference type="NCBI Taxonomy" id="28084"/>
    <lineage>
        <taxon>Bacteria</taxon>
        <taxon>Pseudomonadati</taxon>
        <taxon>Pseudomonadota</taxon>
        <taxon>Gammaproteobacteria</taxon>
        <taxon>Legionellales</taxon>
        <taxon>Legionellaceae</taxon>
        <taxon>Legionella</taxon>
    </lineage>
</organism>
<dbReference type="AlphaFoldDB" id="A0A0W0SBR0"/>
<dbReference type="PATRIC" id="fig|28084.5.peg.3287"/>
<dbReference type="Proteomes" id="UP000054921">
    <property type="component" value="Unassembled WGS sequence"/>
</dbReference>
<protein>
    <submittedName>
        <fullName evidence="2">Ras family GTPase</fullName>
    </submittedName>
</protein>
<dbReference type="PROSITE" id="PS51419">
    <property type="entry name" value="RAB"/>
    <property type="match status" value="1"/>
</dbReference>